<reference evidence="2" key="1">
    <citation type="submission" date="2017-09" db="EMBL/GenBank/DDBJ databases">
        <title>Depth-based differentiation of microbial function through sediment-hosted aquifers and enrichment of novel symbionts in the deep terrestrial subsurface.</title>
        <authorList>
            <person name="Probst A.J."/>
            <person name="Ladd B."/>
            <person name="Jarett J.K."/>
            <person name="Geller-Mcgrath D.E."/>
            <person name="Sieber C.M.K."/>
            <person name="Emerson J.B."/>
            <person name="Anantharaman K."/>
            <person name="Thomas B.C."/>
            <person name="Malmstrom R."/>
            <person name="Stieglmeier M."/>
            <person name="Klingl A."/>
            <person name="Woyke T."/>
            <person name="Ryan C.M."/>
            <person name="Banfield J.F."/>
        </authorList>
    </citation>
    <scope>NUCLEOTIDE SEQUENCE [LARGE SCALE GENOMIC DNA]</scope>
</reference>
<dbReference type="AlphaFoldDB" id="A0A2H0VE95"/>
<protein>
    <submittedName>
        <fullName evidence="1">Uncharacterized protein</fullName>
    </submittedName>
</protein>
<dbReference type="Proteomes" id="UP000230557">
    <property type="component" value="Unassembled WGS sequence"/>
</dbReference>
<sequence length="148" mass="16319">MSKDPFSRGEGGPSEKDFLIPNSHLAQEVNSAIIRGEVEGGVKLEKLKPSTRLEVKTQNTTYIIEIINGGEVMISGHPKYCPQPVTARIDGSSMGGSMLRAGQIIRGDYLEFRLVPDPKNYKLIKTSRITGIREIGKEEGSVNKEKDF</sequence>
<comment type="caution">
    <text evidence="1">The sequence shown here is derived from an EMBL/GenBank/DDBJ whole genome shotgun (WGS) entry which is preliminary data.</text>
</comment>
<gene>
    <name evidence="1" type="ORF">COT91_01320</name>
</gene>
<evidence type="ECO:0000313" key="1">
    <source>
        <dbReference type="EMBL" id="PIR97427.1"/>
    </source>
</evidence>
<evidence type="ECO:0000313" key="2">
    <source>
        <dbReference type="Proteomes" id="UP000230557"/>
    </source>
</evidence>
<organism evidence="1 2">
    <name type="scientific">Candidatus Doudnabacteria bacterium CG10_big_fil_rev_8_21_14_0_10_41_10</name>
    <dbReference type="NCBI Taxonomy" id="1974551"/>
    <lineage>
        <taxon>Bacteria</taxon>
        <taxon>Candidatus Doudnaibacteriota</taxon>
    </lineage>
</organism>
<name>A0A2H0VE95_9BACT</name>
<dbReference type="EMBL" id="PFAJ01000017">
    <property type="protein sequence ID" value="PIR97427.1"/>
    <property type="molecule type" value="Genomic_DNA"/>
</dbReference>
<proteinExistence type="predicted"/>
<accession>A0A2H0VE95</accession>